<name>A0A6A4EG72_9STRA</name>
<dbReference type="AlphaFoldDB" id="A0A6A4EG72"/>
<dbReference type="InterPro" id="IPR000477">
    <property type="entry name" value="RT_dom"/>
</dbReference>
<dbReference type="InterPro" id="IPR041588">
    <property type="entry name" value="Integrase_H2C2"/>
</dbReference>
<feature type="region of interest" description="Disordered" evidence="2">
    <location>
        <begin position="348"/>
        <end position="371"/>
    </location>
</feature>
<dbReference type="Pfam" id="PF00078">
    <property type="entry name" value="RVT_1"/>
    <property type="match status" value="1"/>
</dbReference>
<evidence type="ECO:0000313" key="5">
    <source>
        <dbReference type="Proteomes" id="UP000434957"/>
    </source>
</evidence>
<dbReference type="CDD" id="cd01647">
    <property type="entry name" value="RT_LTR"/>
    <property type="match status" value="1"/>
</dbReference>
<feature type="region of interest" description="Disordered" evidence="2">
    <location>
        <begin position="816"/>
        <end position="907"/>
    </location>
</feature>
<reference evidence="4 5" key="1">
    <citation type="submission" date="2018-08" db="EMBL/GenBank/DDBJ databases">
        <title>Genomic investigation of the strawberry pathogen Phytophthora fragariae indicates pathogenicity is determined by transcriptional variation in three key races.</title>
        <authorList>
            <person name="Adams T.M."/>
            <person name="Armitage A.D."/>
            <person name="Sobczyk M.K."/>
            <person name="Bates H.J."/>
            <person name="Dunwell J.M."/>
            <person name="Nellist C.F."/>
            <person name="Harrison R.J."/>
        </authorList>
    </citation>
    <scope>NUCLEOTIDE SEQUENCE [LARGE SCALE GENOMIC DNA]</scope>
    <source>
        <strain evidence="4 5">SCRP333</strain>
    </source>
</reference>
<dbReference type="Gene3D" id="3.10.10.10">
    <property type="entry name" value="HIV Type 1 Reverse Transcriptase, subunit A, domain 1"/>
    <property type="match status" value="1"/>
</dbReference>
<organism evidence="4 5">
    <name type="scientific">Phytophthora rubi</name>
    <dbReference type="NCBI Taxonomy" id="129364"/>
    <lineage>
        <taxon>Eukaryota</taxon>
        <taxon>Sar</taxon>
        <taxon>Stramenopiles</taxon>
        <taxon>Oomycota</taxon>
        <taxon>Peronosporomycetes</taxon>
        <taxon>Peronosporales</taxon>
        <taxon>Peronosporaceae</taxon>
        <taxon>Phytophthora</taxon>
    </lineage>
</organism>
<dbReference type="PANTHER" id="PTHR24559">
    <property type="entry name" value="TRANSPOSON TY3-I GAG-POL POLYPROTEIN"/>
    <property type="match status" value="1"/>
</dbReference>
<dbReference type="Gene3D" id="3.30.70.270">
    <property type="match status" value="1"/>
</dbReference>
<feature type="region of interest" description="Disordered" evidence="2">
    <location>
        <begin position="645"/>
        <end position="699"/>
    </location>
</feature>
<feature type="compositionally biased region" description="Acidic residues" evidence="2">
    <location>
        <begin position="255"/>
        <end position="284"/>
    </location>
</feature>
<proteinExistence type="predicted"/>
<evidence type="ECO:0000313" key="4">
    <source>
        <dbReference type="EMBL" id="KAE9321891.1"/>
    </source>
</evidence>
<feature type="domain" description="Reverse transcriptase" evidence="3">
    <location>
        <begin position="1"/>
        <end position="130"/>
    </location>
</feature>
<dbReference type="PANTHER" id="PTHR24559:SF444">
    <property type="entry name" value="REVERSE TRANSCRIPTASE DOMAIN-CONTAINING PROTEIN"/>
    <property type="match status" value="1"/>
</dbReference>
<evidence type="ECO:0000256" key="2">
    <source>
        <dbReference type="SAM" id="MobiDB-lite"/>
    </source>
</evidence>
<evidence type="ECO:0000256" key="1">
    <source>
        <dbReference type="SAM" id="Coils"/>
    </source>
</evidence>
<dbReference type="Gene3D" id="1.10.340.70">
    <property type="match status" value="1"/>
</dbReference>
<dbReference type="PROSITE" id="PS50878">
    <property type="entry name" value="RT_POL"/>
    <property type="match status" value="1"/>
</dbReference>
<dbReference type="InterPro" id="IPR043502">
    <property type="entry name" value="DNA/RNA_pol_sf"/>
</dbReference>
<comment type="caution">
    <text evidence="4">The sequence shown here is derived from an EMBL/GenBank/DDBJ whole genome shotgun (WGS) entry which is preliminary data.</text>
</comment>
<protein>
    <recommendedName>
        <fullName evidence="3">Reverse transcriptase domain-containing protein</fullName>
    </recommendedName>
</protein>
<feature type="region of interest" description="Disordered" evidence="2">
    <location>
        <begin position="245"/>
        <end position="308"/>
    </location>
</feature>
<dbReference type="Pfam" id="PF17921">
    <property type="entry name" value="Integrase_H2C2"/>
    <property type="match status" value="1"/>
</dbReference>
<accession>A0A6A4EG72</accession>
<evidence type="ECO:0000259" key="3">
    <source>
        <dbReference type="PROSITE" id="PS50878"/>
    </source>
</evidence>
<dbReference type="Proteomes" id="UP000434957">
    <property type="component" value="Unassembled WGS sequence"/>
</dbReference>
<dbReference type="InterPro" id="IPR053134">
    <property type="entry name" value="RNA-dir_DNA_polymerase"/>
</dbReference>
<sequence length="1141" mass="128848">MALSTIFSALDLRDGFYQILMRESDIPLTAVSTPSGMLWEWLVMPHGVKNAPATFNRCVTHLLRSVRDFAPSYFDDVFIHSRAVDEKSEVEMHKEHLRRLFALTRKHMLYANLKKCIFGASEIPVLGAVDDNADRIVVPDDHELKLKITYEYHDAPTSGHPGREKTYMLLTRDFYWSHQYKWCWQSISMDFVFGLPPDNKRGPSIVVYVDRFSKMVHLAAVPAEVTAKQTARLFVESSQAVSHAVSSPGANNADDAADNADDADDAADNADDADDAGESDDGSEKDESTDHPEGVARNSPPGTPDGAVILPKLRTVISPGSAGMHALGAMACGFLTEQEAKRLETQNMLPPPELDSRGNVQAPSRHDFSMDQSSLGRTRLVGVPALQDHQRQGFHTRDGYGGLESLIQVEELDHADMLDLQEFFSDDNPVVADLLLSSRASAAPGDELESMRHSIPAQREIAFLLSEYGADRLADRMFSTVSVLRRVLDRYRRVCHQLDASPSQSRQDARKAQDQLRAAKLSHEFDRAHWESERQQSADAATYTAERYQDDVKELVHEHNANKRGLQEEVSKLRQELEDAHAYQCVLDRRVRESRFDVTGLMNFLGDNSTLACNWRSLAWIIRMTKMAKASKTNQIRHPTVLPKAIDHVGGRPAPPRLPLIPKQTSKRSSHKAPAAPQLRPLERVEDSSSCLPEGTPPVWPVEEARGSLPGPIVWDDLRLDVQRLICSEIFLNGDVSWLQEDRPVHTRFSQDDLVEMLSRMMFWNKLNESHWPKYVPERYYLAAEARLDDMEGQEVQPLFWGGLSATGDVEEELLPEDFEPEQNGKSKDADWSAADEGVPAEDVSEVESVSESATTSKRRKRRGSQTPKADQPPVKRSRGGSRSLLAQKDYSELTPAEKATVEIPENGMVPWRHHGIRVKHVDPSSTKNSQTLGLPDYSPNRHDLALLKARFSPEDFHRLLTDVMPWRQMYDDRVKDLYFHRLEDLSDAEVKFLDEMVDFMNGNSRAFWNTLHWIMFLPGDVDSLAYKIHTRRRRAQDSVSKRAATLVKRNKRNGVRESLFHEPGVWKYPAKVCHWILEDPSALQSHSLEEQLRPLDTAEPARLQWAHCVSDDDRIAHVPVAIRDLLIPANQIDLISDAAP</sequence>
<keyword evidence="1" id="KW-0175">Coiled coil</keyword>
<dbReference type="EMBL" id="QXFT01001324">
    <property type="protein sequence ID" value="KAE9321891.1"/>
    <property type="molecule type" value="Genomic_DNA"/>
</dbReference>
<feature type="coiled-coil region" evidence="1">
    <location>
        <begin position="556"/>
        <end position="583"/>
    </location>
</feature>
<dbReference type="InterPro" id="IPR043128">
    <property type="entry name" value="Rev_trsase/Diguanyl_cyclase"/>
</dbReference>
<dbReference type="SUPFAM" id="SSF56672">
    <property type="entry name" value="DNA/RNA polymerases"/>
    <property type="match status" value="1"/>
</dbReference>
<gene>
    <name evidence="4" type="ORF">PR003_g17360</name>
</gene>
<keyword evidence="5" id="KW-1185">Reference proteome</keyword>
<feature type="compositionally biased region" description="Basic and acidic residues" evidence="2">
    <location>
        <begin position="285"/>
        <end position="294"/>
    </location>
</feature>